<sequence>MKPFAADALEDLVHARARLAILAFLSTAGQADFTDLRDEIGITDGNLSLHLKKLGEAGYVSMRKKIIAKRPNTRISLTQTGRDAFYNYLDQLKLMLDSVPAKPAS</sequence>
<proteinExistence type="predicted"/>
<dbReference type="EMBL" id="JAQQKX010000017">
    <property type="protein sequence ID" value="MDC7684892.1"/>
    <property type="molecule type" value="Genomic_DNA"/>
</dbReference>
<evidence type="ECO:0000313" key="2">
    <source>
        <dbReference type="EMBL" id="MDC7684892.1"/>
    </source>
</evidence>
<comment type="caution">
    <text evidence="2">The sequence shown here is derived from an EMBL/GenBank/DDBJ whole genome shotgun (WGS) entry which is preliminary data.</text>
</comment>
<gene>
    <name evidence="2" type="ORF">PQU92_16530</name>
</gene>
<dbReference type="InterPro" id="IPR027395">
    <property type="entry name" value="WH_DNA-bd_dom"/>
</dbReference>
<dbReference type="Proteomes" id="UP001214854">
    <property type="component" value="Unassembled WGS sequence"/>
</dbReference>
<keyword evidence="3" id="KW-1185">Reference proteome</keyword>
<dbReference type="Gene3D" id="1.10.10.10">
    <property type="entry name" value="Winged helix-like DNA-binding domain superfamily/Winged helix DNA-binding domain"/>
    <property type="match status" value="1"/>
</dbReference>
<evidence type="ECO:0000313" key="3">
    <source>
        <dbReference type="Proteomes" id="UP001214854"/>
    </source>
</evidence>
<name>A0ABT5HY96_9CAUL</name>
<dbReference type="CDD" id="cd00090">
    <property type="entry name" value="HTH_ARSR"/>
    <property type="match status" value="1"/>
</dbReference>
<dbReference type="InterPro" id="IPR036390">
    <property type="entry name" value="WH_DNA-bd_sf"/>
</dbReference>
<dbReference type="RefSeq" id="WP_272749370.1">
    <property type="nucleotide sequence ID" value="NZ_JAQQKX010000017.1"/>
</dbReference>
<accession>A0ABT5HY96</accession>
<dbReference type="SUPFAM" id="SSF46785">
    <property type="entry name" value="Winged helix' DNA-binding domain"/>
    <property type="match status" value="1"/>
</dbReference>
<dbReference type="InterPro" id="IPR036388">
    <property type="entry name" value="WH-like_DNA-bd_sf"/>
</dbReference>
<reference evidence="2 3" key="1">
    <citation type="submission" date="2023-01" db="EMBL/GenBank/DDBJ databases">
        <title>Novel species of the genus Asticcacaulis isolated from rivers.</title>
        <authorList>
            <person name="Lu H."/>
        </authorList>
    </citation>
    <scope>NUCLEOTIDE SEQUENCE [LARGE SCALE GENOMIC DNA]</scope>
    <source>
        <strain evidence="2 3">BYS171W</strain>
    </source>
</reference>
<organism evidence="2 3">
    <name type="scientific">Asticcacaulis aquaticus</name>
    <dbReference type="NCBI Taxonomy" id="2984212"/>
    <lineage>
        <taxon>Bacteria</taxon>
        <taxon>Pseudomonadati</taxon>
        <taxon>Pseudomonadota</taxon>
        <taxon>Alphaproteobacteria</taxon>
        <taxon>Caulobacterales</taxon>
        <taxon>Caulobacteraceae</taxon>
        <taxon>Asticcacaulis</taxon>
    </lineage>
</organism>
<protein>
    <submittedName>
        <fullName evidence="2">Transcriptional regulator</fullName>
    </submittedName>
</protein>
<dbReference type="Pfam" id="PF13601">
    <property type="entry name" value="HTH_34"/>
    <property type="match status" value="1"/>
</dbReference>
<dbReference type="PANTHER" id="PTHR37318:SF1">
    <property type="entry name" value="BSL7504 PROTEIN"/>
    <property type="match status" value="1"/>
</dbReference>
<dbReference type="PANTHER" id="PTHR37318">
    <property type="entry name" value="BSL7504 PROTEIN"/>
    <property type="match status" value="1"/>
</dbReference>
<dbReference type="InterPro" id="IPR011991">
    <property type="entry name" value="ArsR-like_HTH"/>
</dbReference>
<feature type="domain" description="Winged helix DNA-binding" evidence="1">
    <location>
        <begin position="18"/>
        <end position="94"/>
    </location>
</feature>
<evidence type="ECO:0000259" key="1">
    <source>
        <dbReference type="Pfam" id="PF13601"/>
    </source>
</evidence>